<dbReference type="EMBL" id="CP024422">
    <property type="protein sequence ID" value="ATQ56451.1"/>
    <property type="molecule type" value="Genomic_DNA"/>
</dbReference>
<gene>
    <name evidence="1" type="ORF">PYTT13_11990</name>
</gene>
<dbReference type="RefSeq" id="WP_099649259.1">
    <property type="nucleotide sequence ID" value="NZ_CAJGAB010000038.1"/>
</dbReference>
<dbReference type="InterPro" id="IPR022201">
    <property type="entry name" value="DUF3726"/>
</dbReference>
<evidence type="ECO:0000313" key="2">
    <source>
        <dbReference type="Proteomes" id="UP000229314"/>
    </source>
</evidence>
<protein>
    <recommendedName>
        <fullName evidence="3">DUF3726 domain-containing protein</fullName>
    </recommendedName>
</protein>
<dbReference type="Pfam" id="PF12525">
    <property type="entry name" value="DUF3726"/>
    <property type="match status" value="1"/>
</dbReference>
<sequence length="206" mass="21328">MSNGSAPVDGVLTPSRAEIEALCLKTARAAGLEWGLAEDAGRSVAVLERAGLPGLDWFLAWLESPAGTAVDLGNPAATALCPIRSGAVLIDHGLRLRLPFSLPDMIVPGLLIGFLLRHPAGFEMAWSGGKARIGATRATFEGLPLPLRGPVALHHAIVTPGSLGHAPRRPCPIAVWQDLNRLALAITVPATAVSRTGAGAGTHDND</sequence>
<evidence type="ECO:0008006" key="3">
    <source>
        <dbReference type="Google" id="ProtNLM"/>
    </source>
</evidence>
<proteinExistence type="predicted"/>
<organism evidence="1 2">
    <name type="scientific">Paracoccus yeei</name>
    <dbReference type="NCBI Taxonomy" id="147645"/>
    <lineage>
        <taxon>Bacteria</taxon>
        <taxon>Pseudomonadati</taxon>
        <taxon>Pseudomonadota</taxon>
        <taxon>Alphaproteobacteria</taxon>
        <taxon>Rhodobacterales</taxon>
        <taxon>Paracoccaceae</taxon>
        <taxon>Paracoccus</taxon>
    </lineage>
</organism>
<accession>A0A2D2C1R0</accession>
<reference evidence="1 2" key="1">
    <citation type="submission" date="2017-10" db="EMBL/GenBank/DDBJ databases">
        <title>Complete genome sequence of Paracoccus yeei TT13 isolated from human skin.</title>
        <authorList>
            <person name="Lee K."/>
            <person name="Lim J.Y."/>
            <person name="Hwang I."/>
        </authorList>
    </citation>
    <scope>NUCLEOTIDE SEQUENCE [LARGE SCALE GENOMIC DNA]</scope>
    <source>
        <strain evidence="1 2">TT13</strain>
    </source>
</reference>
<name>A0A2D2C1R0_9RHOB</name>
<evidence type="ECO:0000313" key="1">
    <source>
        <dbReference type="EMBL" id="ATQ56451.1"/>
    </source>
</evidence>
<dbReference type="Proteomes" id="UP000229314">
    <property type="component" value="Chromosome"/>
</dbReference>
<dbReference type="GeneID" id="78898379"/>
<dbReference type="AlphaFoldDB" id="A0A2D2C1R0"/>